<protein>
    <recommendedName>
        <fullName evidence="4">DUF202 domain-containing protein</fullName>
    </recommendedName>
</protein>
<evidence type="ECO:0008006" key="4">
    <source>
        <dbReference type="Google" id="ProtNLM"/>
    </source>
</evidence>
<comment type="caution">
    <text evidence="2">The sequence shown here is derived from an EMBL/GenBank/DDBJ whole genome shotgun (WGS) entry which is preliminary data.</text>
</comment>
<name>A0ABS0B2M5_9GAMM</name>
<organism evidence="2 3">
    <name type="scientific">Lysobacter niastensis</name>
    <dbReference type="NCBI Taxonomy" id="380629"/>
    <lineage>
        <taxon>Bacteria</taxon>
        <taxon>Pseudomonadati</taxon>
        <taxon>Pseudomonadota</taxon>
        <taxon>Gammaproteobacteria</taxon>
        <taxon>Lysobacterales</taxon>
        <taxon>Lysobacteraceae</taxon>
        <taxon>Lysobacter</taxon>
    </lineage>
</organism>
<dbReference type="EMBL" id="JADLZT010000001">
    <property type="protein sequence ID" value="MBF6022738.1"/>
    <property type="molecule type" value="Genomic_DNA"/>
</dbReference>
<sequence length="74" mass="8457">MPPDQRNHPLRRHALGLWFCGLGLLGLLRCWMRIARTGGFHHTTDWLWLIGSLAVIAVGLFSIARNHRRRTGSD</sequence>
<evidence type="ECO:0000313" key="2">
    <source>
        <dbReference type="EMBL" id="MBF6022738.1"/>
    </source>
</evidence>
<keyword evidence="3" id="KW-1185">Reference proteome</keyword>
<keyword evidence="1" id="KW-1133">Transmembrane helix</keyword>
<keyword evidence="1" id="KW-0812">Transmembrane</keyword>
<evidence type="ECO:0000256" key="1">
    <source>
        <dbReference type="SAM" id="Phobius"/>
    </source>
</evidence>
<evidence type="ECO:0000313" key="3">
    <source>
        <dbReference type="Proteomes" id="UP001429984"/>
    </source>
</evidence>
<feature type="transmembrane region" description="Helical" evidence="1">
    <location>
        <begin position="46"/>
        <end position="64"/>
    </location>
</feature>
<gene>
    <name evidence="2" type="ORF">IU514_01715</name>
</gene>
<dbReference type="RefSeq" id="WP_194929331.1">
    <property type="nucleotide sequence ID" value="NZ_JADLZT010000001.1"/>
</dbReference>
<proteinExistence type="predicted"/>
<feature type="transmembrane region" description="Helical" evidence="1">
    <location>
        <begin position="15"/>
        <end position="34"/>
    </location>
</feature>
<accession>A0ABS0B2M5</accession>
<dbReference type="Proteomes" id="UP001429984">
    <property type="component" value="Unassembled WGS sequence"/>
</dbReference>
<keyword evidence="1" id="KW-0472">Membrane</keyword>
<reference evidence="2 3" key="1">
    <citation type="submission" date="2020-11" db="EMBL/GenBank/DDBJ databases">
        <title>Draft Genome Sequence and Secondary Metabolite Biosynthetic Potential of the Lysobacter niastensis Type strain DSM 18481.</title>
        <authorList>
            <person name="Turrini P."/>
            <person name="Artuso I."/>
            <person name="Tescari M."/>
            <person name="Lugli G.A."/>
            <person name="Frangipani E."/>
            <person name="Ventura M."/>
            <person name="Visca P."/>
        </authorList>
    </citation>
    <scope>NUCLEOTIDE SEQUENCE [LARGE SCALE GENOMIC DNA]</scope>
    <source>
        <strain evidence="2 3">DSM 18481</strain>
    </source>
</reference>